<sequence length="170" mass="18824">MSNQHVFLVGPMGVGKSTIGRLLAAELNLPFVDTDRLIEARTGADIPWIFDMEGEHGFRDRESAVLQELCEGEVAVIATGGGMVTREKNCKLMRDSGFVCFLSASVDQLVERTSRDRKRPLLQVDDPRQKIIDILTERAPLYRSVANVEVNTDRFNPKAVVQEIVAALGP</sequence>
<dbReference type="SUPFAM" id="SSF52540">
    <property type="entry name" value="P-loop containing nucleoside triphosphate hydrolases"/>
    <property type="match status" value="1"/>
</dbReference>
<keyword evidence="7 11" id="KW-0418">Kinase</keyword>
<comment type="caution">
    <text evidence="11">Lacks conserved residue(s) required for the propagation of feature annotation.</text>
</comment>
<dbReference type="Gene3D" id="3.40.50.300">
    <property type="entry name" value="P-loop containing nucleotide triphosphate hydrolases"/>
    <property type="match status" value="1"/>
</dbReference>
<dbReference type="InterPro" id="IPR027417">
    <property type="entry name" value="P-loop_NTPase"/>
</dbReference>
<protein>
    <recommendedName>
        <fullName evidence="3 11">Shikimate kinase</fullName>
        <shortName evidence="11">SK</shortName>
        <ecNumber evidence="3 11">2.7.1.71</ecNumber>
    </recommendedName>
</protein>
<accession>A0A9X2HYF1</accession>
<evidence type="ECO:0000256" key="4">
    <source>
        <dbReference type="ARBA" id="ARBA00022605"/>
    </source>
</evidence>
<evidence type="ECO:0000256" key="10">
    <source>
        <dbReference type="ARBA" id="ARBA00048567"/>
    </source>
</evidence>
<dbReference type="GO" id="GO:0005524">
    <property type="term" value="F:ATP binding"/>
    <property type="evidence" value="ECO:0007669"/>
    <property type="project" value="UniProtKB-UniRule"/>
</dbReference>
<comment type="subcellular location">
    <subcellularLocation>
        <location evidence="11">Cytoplasm</location>
    </subcellularLocation>
</comment>
<feature type="binding site" evidence="11">
    <location>
        <position position="59"/>
    </location>
    <ligand>
        <name>substrate</name>
    </ligand>
</feature>
<keyword evidence="11" id="KW-0963">Cytoplasm</keyword>
<feature type="binding site" evidence="11">
    <location>
        <position position="138"/>
    </location>
    <ligand>
        <name>substrate</name>
    </ligand>
</feature>
<comment type="similarity">
    <text evidence="2 11">Belongs to the shikimate kinase family.</text>
</comment>
<evidence type="ECO:0000313" key="13">
    <source>
        <dbReference type="Proteomes" id="UP001139319"/>
    </source>
</evidence>
<name>A0A9X2HYF1_9GAMM</name>
<dbReference type="Pfam" id="PF01202">
    <property type="entry name" value="SKI"/>
    <property type="match status" value="1"/>
</dbReference>
<dbReference type="PANTHER" id="PTHR21087">
    <property type="entry name" value="SHIKIMATE KINASE"/>
    <property type="match status" value="1"/>
</dbReference>
<evidence type="ECO:0000256" key="3">
    <source>
        <dbReference type="ARBA" id="ARBA00012154"/>
    </source>
</evidence>
<dbReference type="HAMAP" id="MF_00109">
    <property type="entry name" value="Shikimate_kinase"/>
    <property type="match status" value="1"/>
</dbReference>
<organism evidence="12 13">
    <name type="scientific">Gilvimarinus xylanilyticus</name>
    <dbReference type="NCBI Taxonomy" id="2944139"/>
    <lineage>
        <taxon>Bacteria</taxon>
        <taxon>Pseudomonadati</taxon>
        <taxon>Pseudomonadota</taxon>
        <taxon>Gammaproteobacteria</taxon>
        <taxon>Cellvibrionales</taxon>
        <taxon>Cellvibrionaceae</taxon>
        <taxon>Gilvimarinus</taxon>
    </lineage>
</organism>
<dbReference type="InterPro" id="IPR023000">
    <property type="entry name" value="Shikimate_kinase_CS"/>
</dbReference>
<keyword evidence="6 11" id="KW-0547">Nucleotide-binding</keyword>
<comment type="pathway">
    <text evidence="1 11">Metabolic intermediate biosynthesis; chorismate biosynthesis; chorismate from D-erythrose 4-phosphate and phosphoenolpyruvate: step 5/7.</text>
</comment>
<evidence type="ECO:0000256" key="6">
    <source>
        <dbReference type="ARBA" id="ARBA00022741"/>
    </source>
</evidence>
<reference evidence="12" key="1">
    <citation type="submission" date="2022-05" db="EMBL/GenBank/DDBJ databases">
        <authorList>
            <person name="Sun H.-N."/>
        </authorList>
    </citation>
    <scope>NUCLEOTIDE SEQUENCE</scope>
    <source>
        <strain evidence="12">HB14</strain>
    </source>
</reference>
<feature type="binding site" evidence="11">
    <location>
        <position position="81"/>
    </location>
    <ligand>
        <name>substrate</name>
    </ligand>
</feature>
<dbReference type="InterPro" id="IPR000623">
    <property type="entry name" value="Shikimate_kinase/TSH1"/>
</dbReference>
<evidence type="ECO:0000256" key="7">
    <source>
        <dbReference type="ARBA" id="ARBA00022777"/>
    </source>
</evidence>
<feature type="binding site" evidence="11">
    <location>
        <position position="17"/>
    </location>
    <ligand>
        <name>Mg(2+)</name>
        <dbReference type="ChEBI" id="CHEBI:18420"/>
    </ligand>
</feature>
<evidence type="ECO:0000256" key="1">
    <source>
        <dbReference type="ARBA" id="ARBA00004842"/>
    </source>
</evidence>
<evidence type="ECO:0000256" key="8">
    <source>
        <dbReference type="ARBA" id="ARBA00022840"/>
    </source>
</evidence>
<dbReference type="GO" id="GO:0005829">
    <property type="term" value="C:cytosol"/>
    <property type="evidence" value="ECO:0007669"/>
    <property type="project" value="TreeGrafter"/>
</dbReference>
<evidence type="ECO:0000256" key="11">
    <source>
        <dbReference type="HAMAP-Rule" id="MF_00109"/>
    </source>
</evidence>
<evidence type="ECO:0000256" key="2">
    <source>
        <dbReference type="ARBA" id="ARBA00006997"/>
    </source>
</evidence>
<comment type="caution">
    <text evidence="12">The sequence shown here is derived from an EMBL/GenBank/DDBJ whole genome shotgun (WGS) entry which is preliminary data.</text>
</comment>
<keyword evidence="11" id="KW-0479">Metal-binding</keyword>
<reference evidence="12" key="2">
    <citation type="submission" date="2023-01" db="EMBL/GenBank/DDBJ databases">
        <title>Gilvimarinus xylanilyticus HB14 isolated from Caulerpa lentillifera aquaculture base in Hainan, China.</title>
        <authorList>
            <person name="Zhang Y.-J."/>
        </authorList>
    </citation>
    <scope>NUCLEOTIDE SEQUENCE</scope>
    <source>
        <strain evidence="12">HB14</strain>
    </source>
</reference>
<keyword evidence="8 11" id="KW-0067">ATP-binding</keyword>
<evidence type="ECO:0000313" key="12">
    <source>
        <dbReference type="EMBL" id="MCP8900738.1"/>
    </source>
</evidence>
<dbReference type="GO" id="GO:0009073">
    <property type="term" value="P:aromatic amino acid family biosynthetic process"/>
    <property type="evidence" value="ECO:0007669"/>
    <property type="project" value="UniProtKB-KW"/>
</dbReference>
<evidence type="ECO:0000256" key="5">
    <source>
        <dbReference type="ARBA" id="ARBA00022679"/>
    </source>
</evidence>
<keyword evidence="5 11" id="KW-0808">Transferase</keyword>
<dbReference type="AlphaFoldDB" id="A0A9X2HYF1"/>
<dbReference type="RefSeq" id="WP_253969030.1">
    <property type="nucleotide sequence ID" value="NZ_JAMFTH010000006.1"/>
</dbReference>
<comment type="catalytic activity">
    <reaction evidence="10 11">
        <text>shikimate + ATP = 3-phosphoshikimate + ADP + H(+)</text>
        <dbReference type="Rhea" id="RHEA:13121"/>
        <dbReference type="ChEBI" id="CHEBI:15378"/>
        <dbReference type="ChEBI" id="CHEBI:30616"/>
        <dbReference type="ChEBI" id="CHEBI:36208"/>
        <dbReference type="ChEBI" id="CHEBI:145989"/>
        <dbReference type="ChEBI" id="CHEBI:456216"/>
        <dbReference type="EC" id="2.7.1.71"/>
    </reaction>
</comment>
<proteinExistence type="inferred from homology"/>
<comment type="cofactor">
    <cofactor evidence="11">
        <name>Mg(2+)</name>
        <dbReference type="ChEBI" id="CHEBI:18420"/>
    </cofactor>
    <text evidence="11">Binds 1 Mg(2+) ion per subunit.</text>
</comment>
<evidence type="ECO:0000256" key="9">
    <source>
        <dbReference type="ARBA" id="ARBA00023141"/>
    </source>
</evidence>
<keyword evidence="9 11" id="KW-0057">Aromatic amino acid biosynthesis</keyword>
<dbReference type="PROSITE" id="PS01128">
    <property type="entry name" value="SHIKIMATE_KINASE"/>
    <property type="match status" value="1"/>
</dbReference>
<comment type="subunit">
    <text evidence="11">Monomer.</text>
</comment>
<dbReference type="CDD" id="cd00464">
    <property type="entry name" value="SK"/>
    <property type="match status" value="1"/>
</dbReference>
<dbReference type="EMBL" id="JAMFTH010000006">
    <property type="protein sequence ID" value="MCP8900738.1"/>
    <property type="molecule type" value="Genomic_DNA"/>
</dbReference>
<dbReference type="GO" id="GO:0000287">
    <property type="term" value="F:magnesium ion binding"/>
    <property type="evidence" value="ECO:0007669"/>
    <property type="project" value="UniProtKB-UniRule"/>
</dbReference>
<keyword evidence="11" id="KW-0460">Magnesium</keyword>
<gene>
    <name evidence="11" type="primary">aroK</name>
    <name evidence="12" type="ORF">M6D89_15625</name>
</gene>
<keyword evidence="13" id="KW-1185">Reference proteome</keyword>
<dbReference type="GO" id="GO:0009423">
    <property type="term" value="P:chorismate biosynthetic process"/>
    <property type="evidence" value="ECO:0007669"/>
    <property type="project" value="UniProtKB-UniRule"/>
</dbReference>
<dbReference type="GO" id="GO:0008652">
    <property type="term" value="P:amino acid biosynthetic process"/>
    <property type="evidence" value="ECO:0007669"/>
    <property type="project" value="UniProtKB-KW"/>
</dbReference>
<feature type="binding site" evidence="11">
    <location>
        <begin position="13"/>
        <end position="18"/>
    </location>
    <ligand>
        <name>ATP</name>
        <dbReference type="ChEBI" id="CHEBI:30616"/>
    </ligand>
</feature>
<dbReference type="GO" id="GO:0004765">
    <property type="term" value="F:shikimate kinase activity"/>
    <property type="evidence" value="ECO:0007669"/>
    <property type="project" value="UniProtKB-UniRule"/>
</dbReference>
<keyword evidence="4 11" id="KW-0028">Amino-acid biosynthesis</keyword>
<dbReference type="PRINTS" id="PR01100">
    <property type="entry name" value="SHIKIMTKNASE"/>
</dbReference>
<feature type="binding site" evidence="11">
    <location>
        <position position="35"/>
    </location>
    <ligand>
        <name>substrate</name>
    </ligand>
</feature>
<dbReference type="InterPro" id="IPR031322">
    <property type="entry name" value="Shikimate/glucono_kinase"/>
</dbReference>
<comment type="function">
    <text evidence="11">Catalyzes the specific phosphorylation of the 3-hydroxyl group of shikimic acid using ATP as a cosubstrate.</text>
</comment>
<dbReference type="PANTHER" id="PTHR21087:SF16">
    <property type="entry name" value="SHIKIMATE KINASE 1, CHLOROPLASTIC"/>
    <property type="match status" value="1"/>
</dbReference>
<feature type="binding site" evidence="11">
    <location>
        <position position="119"/>
    </location>
    <ligand>
        <name>ATP</name>
        <dbReference type="ChEBI" id="CHEBI:30616"/>
    </ligand>
</feature>
<dbReference type="Proteomes" id="UP001139319">
    <property type="component" value="Unassembled WGS sequence"/>
</dbReference>
<dbReference type="EC" id="2.7.1.71" evidence="3 11"/>